<keyword evidence="3" id="KW-0547">Nucleotide-binding</keyword>
<organism evidence="6 7">
    <name type="scientific">Diplocloster modestus</name>
    <dbReference type="NCBI Taxonomy" id="2850322"/>
    <lineage>
        <taxon>Bacteria</taxon>
        <taxon>Bacillati</taxon>
        <taxon>Bacillota</taxon>
        <taxon>Clostridia</taxon>
        <taxon>Lachnospirales</taxon>
        <taxon>Lachnospiraceae</taxon>
        <taxon>Diplocloster</taxon>
    </lineage>
</organism>
<reference evidence="6 7" key="1">
    <citation type="submission" date="2021-06" db="EMBL/GenBank/DDBJ databases">
        <title>Description of novel taxa of the family Lachnospiraceae.</title>
        <authorList>
            <person name="Chaplin A.V."/>
            <person name="Sokolova S.R."/>
            <person name="Pikina A.P."/>
            <person name="Korzhanova M."/>
            <person name="Belova V."/>
            <person name="Korostin D."/>
            <person name="Efimov B.A."/>
        </authorList>
    </citation>
    <scope>NUCLEOTIDE SEQUENCE [LARGE SCALE GENOMIC DNA]</scope>
    <source>
        <strain evidence="6 7">ASD4241</strain>
    </source>
</reference>
<dbReference type="SMART" id="SM00382">
    <property type="entry name" value="AAA"/>
    <property type="match status" value="1"/>
</dbReference>
<evidence type="ECO:0000313" key="6">
    <source>
        <dbReference type="EMBL" id="MBU9729094.1"/>
    </source>
</evidence>
<protein>
    <submittedName>
        <fullName evidence="6">Sugar ABC transporter ATP-binding protein</fullName>
    </submittedName>
</protein>
<feature type="domain" description="ABC transporter" evidence="5">
    <location>
        <begin position="260"/>
        <end position="500"/>
    </location>
</feature>
<dbReference type="InterPro" id="IPR003593">
    <property type="entry name" value="AAA+_ATPase"/>
</dbReference>
<feature type="domain" description="ABC transporter" evidence="5">
    <location>
        <begin position="8"/>
        <end position="246"/>
    </location>
</feature>
<dbReference type="Gene3D" id="3.40.50.300">
    <property type="entry name" value="P-loop containing nucleotide triphosphate hydrolases"/>
    <property type="match status" value="2"/>
</dbReference>
<evidence type="ECO:0000256" key="1">
    <source>
        <dbReference type="ARBA" id="ARBA00022448"/>
    </source>
</evidence>
<sequence>MMNSRTVFESKNINKTFGPTRALEDVSITLGRGEVYGLIGENGSGKSTLATIIAGLQPPDYGEMFLNGEPYAPKSVLSGTQKGVCMIIQEQGTFAEVTVAQNLFVGKESEFYKSGILSIKKMSEEAKGLLHKHNIFHIDPDQPTFSVSYEDRKLIEVVRAMYTEPSILIIDETTSALSKRGRDILYSIMKHMKEIGKTVVFISHDIEELMEHCDVLTILKDGVYVDRLTKDKFDVDRIKQLMVGREMVGSYYRSDYGGQEPNKEIALKAEGICEGFLEDISLTAYKNEILGVGGLNESGMHQLGKILFGLTKPERGQMLYEGHIKYKTASQAMSHGIGYMSKDRDKEAVMTEGSIKDNICLPSLKKLRKGVIITNKSENEFSENYADILEVKRNSIDQLCMHLSGGNKQKVIIAKWIGFGSKILIMDCPTRGIDIGVKAEIYKLMVKIRNEGNTIILISEELSELIGMSDRILLMKEGKINAEFTRQKDMKDNDLIDYMI</sequence>
<evidence type="ECO:0000256" key="3">
    <source>
        <dbReference type="ARBA" id="ARBA00022741"/>
    </source>
</evidence>
<dbReference type="InterPro" id="IPR003439">
    <property type="entry name" value="ABC_transporter-like_ATP-bd"/>
</dbReference>
<dbReference type="CDD" id="cd03215">
    <property type="entry name" value="ABC_Carb_Monos_II"/>
    <property type="match status" value="1"/>
</dbReference>
<keyword evidence="1" id="KW-0813">Transport</keyword>
<evidence type="ECO:0000256" key="4">
    <source>
        <dbReference type="ARBA" id="ARBA00022840"/>
    </source>
</evidence>
<dbReference type="PROSITE" id="PS00211">
    <property type="entry name" value="ABC_TRANSPORTER_1"/>
    <property type="match status" value="1"/>
</dbReference>
<dbReference type="Pfam" id="PF00005">
    <property type="entry name" value="ABC_tran"/>
    <property type="match status" value="2"/>
</dbReference>
<dbReference type="EMBL" id="JAHQCX010000029">
    <property type="protein sequence ID" value="MBU9729094.1"/>
    <property type="molecule type" value="Genomic_DNA"/>
</dbReference>
<dbReference type="InterPro" id="IPR027417">
    <property type="entry name" value="P-loop_NTPase"/>
</dbReference>
<dbReference type="SUPFAM" id="SSF52540">
    <property type="entry name" value="P-loop containing nucleoside triphosphate hydrolases"/>
    <property type="match status" value="2"/>
</dbReference>
<gene>
    <name evidence="6" type="ORF">KTH90_24185</name>
</gene>
<dbReference type="RefSeq" id="WP_158355604.1">
    <property type="nucleotide sequence ID" value="NZ_JAHQCX010000029.1"/>
</dbReference>
<keyword evidence="7" id="KW-1185">Reference proteome</keyword>
<dbReference type="GO" id="GO:0005524">
    <property type="term" value="F:ATP binding"/>
    <property type="evidence" value="ECO:0007669"/>
    <property type="project" value="UniProtKB-KW"/>
</dbReference>
<evidence type="ECO:0000259" key="5">
    <source>
        <dbReference type="PROSITE" id="PS50893"/>
    </source>
</evidence>
<dbReference type="PANTHER" id="PTHR43790:SF9">
    <property type="entry name" value="GALACTOFURANOSE TRANSPORTER ATP-BINDING PROTEIN YTFR"/>
    <property type="match status" value="1"/>
</dbReference>
<dbReference type="PANTHER" id="PTHR43790">
    <property type="entry name" value="CARBOHYDRATE TRANSPORT ATP-BINDING PROTEIN MG119-RELATED"/>
    <property type="match status" value="1"/>
</dbReference>
<accession>A0ABS6KF08</accession>
<proteinExistence type="predicted"/>
<dbReference type="InterPro" id="IPR017871">
    <property type="entry name" value="ABC_transporter-like_CS"/>
</dbReference>
<dbReference type="Proteomes" id="UP001314681">
    <property type="component" value="Unassembled WGS sequence"/>
</dbReference>
<name>A0ABS6KF08_9FIRM</name>
<keyword evidence="4 6" id="KW-0067">ATP-binding</keyword>
<evidence type="ECO:0000256" key="2">
    <source>
        <dbReference type="ARBA" id="ARBA00022737"/>
    </source>
</evidence>
<dbReference type="CDD" id="cd03216">
    <property type="entry name" value="ABC_Carb_Monos_I"/>
    <property type="match status" value="1"/>
</dbReference>
<evidence type="ECO:0000313" key="7">
    <source>
        <dbReference type="Proteomes" id="UP001314681"/>
    </source>
</evidence>
<keyword evidence="2" id="KW-0677">Repeat</keyword>
<dbReference type="PROSITE" id="PS50893">
    <property type="entry name" value="ABC_TRANSPORTER_2"/>
    <property type="match status" value="2"/>
</dbReference>
<comment type="caution">
    <text evidence="6">The sequence shown here is derived from an EMBL/GenBank/DDBJ whole genome shotgun (WGS) entry which is preliminary data.</text>
</comment>
<dbReference type="InterPro" id="IPR050107">
    <property type="entry name" value="ABC_carbohydrate_import_ATPase"/>
</dbReference>